<proteinExistence type="predicted"/>
<accession>A0A5C7J6V8</accession>
<reference evidence="1 2" key="1">
    <citation type="submission" date="2018-09" db="EMBL/GenBank/DDBJ databases">
        <title>Metagenome Assembled Genomes from an Advanced Water Purification Facility.</title>
        <authorList>
            <person name="Stamps B.W."/>
            <person name="Spear J.R."/>
        </authorList>
    </citation>
    <scope>NUCLEOTIDE SEQUENCE [LARGE SCALE GENOMIC DNA]</scope>
    <source>
        <strain evidence="1">Bin_63_2</strain>
    </source>
</reference>
<organism evidence="1 2">
    <name type="scientific">Candidatus Dojkabacteria bacterium</name>
    <dbReference type="NCBI Taxonomy" id="2099670"/>
    <lineage>
        <taxon>Bacteria</taxon>
        <taxon>Candidatus Dojkabacteria</taxon>
    </lineage>
</organism>
<sequence length="157" mass="18842">MNRPSLVLLDLEQTVVDDWQSRNFLCHKMERVKRFLEQFQPFTLGLMSWAVWDDGDLRVFHDELERPLSEFFCSRFEMAWSLDQWMRSLLKCKGLRAERKDMFDCFGKHETLFMCRNDPVFTNRRVVLVDDVAEHGLSFATRNNNFTSFVNVDRLEF</sequence>
<dbReference type="EMBL" id="SSDS01000050">
    <property type="protein sequence ID" value="TXG77257.1"/>
    <property type="molecule type" value="Genomic_DNA"/>
</dbReference>
<evidence type="ECO:0000313" key="2">
    <source>
        <dbReference type="Proteomes" id="UP000321026"/>
    </source>
</evidence>
<protein>
    <recommendedName>
        <fullName evidence="3">FCP1 homology domain-containing protein</fullName>
    </recommendedName>
</protein>
<evidence type="ECO:0000313" key="1">
    <source>
        <dbReference type="EMBL" id="TXG77257.1"/>
    </source>
</evidence>
<gene>
    <name evidence="1" type="ORF">E6Q11_03085</name>
</gene>
<name>A0A5C7J6V8_9BACT</name>
<evidence type="ECO:0008006" key="3">
    <source>
        <dbReference type="Google" id="ProtNLM"/>
    </source>
</evidence>
<dbReference type="AlphaFoldDB" id="A0A5C7J6V8"/>
<dbReference type="Proteomes" id="UP000321026">
    <property type="component" value="Unassembled WGS sequence"/>
</dbReference>
<comment type="caution">
    <text evidence="1">The sequence shown here is derived from an EMBL/GenBank/DDBJ whole genome shotgun (WGS) entry which is preliminary data.</text>
</comment>